<gene>
    <name evidence="7" type="ORF">NEMVEDRAFT_v1g12085</name>
</gene>
<dbReference type="InterPro" id="IPR027370">
    <property type="entry name" value="Znf-RING_euk"/>
</dbReference>
<dbReference type="PROSITE" id="PS00518">
    <property type="entry name" value="ZF_RING_1"/>
    <property type="match status" value="1"/>
</dbReference>
<dbReference type="InterPro" id="IPR013083">
    <property type="entry name" value="Znf_RING/FYVE/PHD"/>
</dbReference>
<keyword evidence="1" id="KW-0479">Metal-binding</keyword>
<reference evidence="7 8" key="1">
    <citation type="journal article" date="2007" name="Science">
        <title>Sea anemone genome reveals ancestral eumetazoan gene repertoire and genomic organization.</title>
        <authorList>
            <person name="Putnam N.H."/>
            <person name="Srivastava M."/>
            <person name="Hellsten U."/>
            <person name="Dirks B."/>
            <person name="Chapman J."/>
            <person name="Salamov A."/>
            <person name="Terry A."/>
            <person name="Shapiro H."/>
            <person name="Lindquist E."/>
            <person name="Kapitonov V.V."/>
            <person name="Jurka J."/>
            <person name="Genikhovich G."/>
            <person name="Grigoriev I.V."/>
            <person name="Lucas S.M."/>
            <person name="Steele R.E."/>
            <person name="Finnerty J.R."/>
            <person name="Technau U."/>
            <person name="Martindale M.Q."/>
            <person name="Rokhsar D.S."/>
        </authorList>
    </citation>
    <scope>NUCLEOTIDE SEQUENCE [LARGE SCALE GENOMIC DNA]</scope>
    <source>
        <strain evidence="8">CH2 X CH6</strain>
    </source>
</reference>
<sequence length="109" mass="12485">DVTCSLCLKQYQDPRVLACLHTYCRHCLESLVEHSQERTVSCPQCREKIFCITAHGRFLRTKQHKIIGVKEATVKGKSSCKSHYCPRHKGERLTLLCDTCDELICQDCA</sequence>
<dbReference type="PROSITE" id="PS50089">
    <property type="entry name" value="ZF_RING_2"/>
    <property type="match status" value="1"/>
</dbReference>
<dbReference type="InterPro" id="IPR000315">
    <property type="entry name" value="Znf_B-box"/>
</dbReference>
<dbReference type="GO" id="GO:0008270">
    <property type="term" value="F:zinc ion binding"/>
    <property type="evidence" value="ECO:0007669"/>
    <property type="project" value="UniProtKB-KW"/>
</dbReference>
<feature type="domain" description="RING-type" evidence="5">
    <location>
        <begin position="4"/>
        <end position="46"/>
    </location>
</feature>
<feature type="non-terminal residue" evidence="7">
    <location>
        <position position="109"/>
    </location>
</feature>
<keyword evidence="8" id="KW-1185">Reference proteome</keyword>
<proteinExistence type="predicted"/>
<dbReference type="SUPFAM" id="SSF57845">
    <property type="entry name" value="B-box zinc-binding domain"/>
    <property type="match status" value="1"/>
</dbReference>
<accession>A7ST75</accession>
<evidence type="ECO:0000259" key="5">
    <source>
        <dbReference type="PROSITE" id="PS50089"/>
    </source>
</evidence>
<dbReference type="SMART" id="SM00184">
    <property type="entry name" value="RING"/>
    <property type="match status" value="1"/>
</dbReference>
<evidence type="ECO:0000256" key="4">
    <source>
        <dbReference type="PROSITE-ProRule" id="PRU00024"/>
    </source>
</evidence>
<dbReference type="SUPFAM" id="SSF57850">
    <property type="entry name" value="RING/U-box"/>
    <property type="match status" value="1"/>
</dbReference>
<dbReference type="Proteomes" id="UP000001593">
    <property type="component" value="Unassembled WGS sequence"/>
</dbReference>
<dbReference type="Pfam" id="PF13445">
    <property type="entry name" value="zf-RING_UBOX"/>
    <property type="match status" value="1"/>
</dbReference>
<dbReference type="eggNOG" id="KOG2177">
    <property type="taxonomic scope" value="Eukaryota"/>
</dbReference>
<evidence type="ECO:0000256" key="3">
    <source>
        <dbReference type="ARBA" id="ARBA00022833"/>
    </source>
</evidence>
<dbReference type="InterPro" id="IPR001841">
    <property type="entry name" value="Znf_RING"/>
</dbReference>
<evidence type="ECO:0000256" key="2">
    <source>
        <dbReference type="ARBA" id="ARBA00022771"/>
    </source>
</evidence>
<dbReference type="PANTHER" id="PTHR25462">
    <property type="entry name" value="BONUS, ISOFORM C-RELATED"/>
    <property type="match status" value="1"/>
</dbReference>
<keyword evidence="3" id="KW-0862">Zinc</keyword>
<dbReference type="InterPro" id="IPR017907">
    <property type="entry name" value="Znf_RING_CS"/>
</dbReference>
<feature type="domain" description="B box-type" evidence="6">
    <location>
        <begin position="80"/>
        <end position="109"/>
    </location>
</feature>
<organism evidence="7 8">
    <name type="scientific">Nematostella vectensis</name>
    <name type="common">Starlet sea anemone</name>
    <dbReference type="NCBI Taxonomy" id="45351"/>
    <lineage>
        <taxon>Eukaryota</taxon>
        <taxon>Metazoa</taxon>
        <taxon>Cnidaria</taxon>
        <taxon>Anthozoa</taxon>
        <taxon>Hexacorallia</taxon>
        <taxon>Actiniaria</taxon>
        <taxon>Edwardsiidae</taxon>
        <taxon>Nematostella</taxon>
    </lineage>
</organism>
<dbReference type="Gene3D" id="3.30.160.60">
    <property type="entry name" value="Classic Zinc Finger"/>
    <property type="match status" value="1"/>
</dbReference>
<evidence type="ECO:0000313" key="8">
    <source>
        <dbReference type="Proteomes" id="UP000001593"/>
    </source>
</evidence>
<evidence type="ECO:0000313" key="7">
    <source>
        <dbReference type="EMBL" id="EDO33104.1"/>
    </source>
</evidence>
<dbReference type="Pfam" id="PF00643">
    <property type="entry name" value="zf-B_box"/>
    <property type="match status" value="1"/>
</dbReference>
<dbReference type="InterPro" id="IPR047153">
    <property type="entry name" value="TRIM45/56/19-like"/>
</dbReference>
<feature type="non-terminal residue" evidence="7">
    <location>
        <position position="1"/>
    </location>
</feature>
<dbReference type="PANTHER" id="PTHR25462:SF296">
    <property type="entry name" value="MEIOTIC P26, ISOFORM F"/>
    <property type="match status" value="1"/>
</dbReference>
<dbReference type="PhylomeDB" id="A7ST75"/>
<dbReference type="PROSITE" id="PS50119">
    <property type="entry name" value="ZF_BBOX"/>
    <property type="match status" value="1"/>
</dbReference>
<dbReference type="AlphaFoldDB" id="A7ST75"/>
<name>A7ST75_NEMVE</name>
<dbReference type="EMBL" id="DS469790">
    <property type="protein sequence ID" value="EDO33104.1"/>
    <property type="molecule type" value="Genomic_DNA"/>
</dbReference>
<dbReference type="HOGENOM" id="CLU_013137_14_5_1"/>
<evidence type="ECO:0000259" key="6">
    <source>
        <dbReference type="PROSITE" id="PS50119"/>
    </source>
</evidence>
<protein>
    <submittedName>
        <fullName evidence="7">Uncharacterized protein</fullName>
    </submittedName>
</protein>
<keyword evidence="2 4" id="KW-0863">Zinc-finger</keyword>
<dbReference type="InParanoid" id="A7ST75"/>
<dbReference type="Gene3D" id="3.30.40.10">
    <property type="entry name" value="Zinc/RING finger domain, C3HC4 (zinc finger)"/>
    <property type="match status" value="1"/>
</dbReference>
<evidence type="ECO:0000256" key="1">
    <source>
        <dbReference type="ARBA" id="ARBA00022723"/>
    </source>
</evidence>